<dbReference type="PATRIC" id="fig|1267766.3.peg.2355"/>
<dbReference type="Gene3D" id="1.10.390.10">
    <property type="entry name" value="Neutral Protease Domain 2"/>
    <property type="match status" value="1"/>
</dbReference>
<dbReference type="EMBL" id="CP011452">
    <property type="protein sequence ID" value="AKH43360.1"/>
    <property type="molecule type" value="Genomic_DNA"/>
</dbReference>
<name>A0A0F7KX31_9SPHN</name>
<evidence type="ECO:0000313" key="3">
    <source>
        <dbReference type="EMBL" id="AKH43360.1"/>
    </source>
</evidence>
<evidence type="ECO:0000313" key="4">
    <source>
        <dbReference type="Proteomes" id="UP000034392"/>
    </source>
</evidence>
<dbReference type="PANTHER" id="PTHR45726">
    <property type="entry name" value="LEUKOTRIENE A-4 HYDROLASE"/>
    <property type="match status" value="1"/>
</dbReference>
<dbReference type="Proteomes" id="UP000034392">
    <property type="component" value="Chromosome"/>
</dbReference>
<dbReference type="InterPro" id="IPR027268">
    <property type="entry name" value="Peptidase_M4/M1_CTD_sf"/>
</dbReference>
<dbReference type="EC" id="3.4.11.2" evidence="3"/>
<feature type="active site" description="Proton acceptor" evidence="1">
    <location>
        <position position="331"/>
    </location>
</feature>
<dbReference type="InterPro" id="IPR034015">
    <property type="entry name" value="M1_LTA4H"/>
</dbReference>
<dbReference type="GO" id="GO:0008270">
    <property type="term" value="F:zinc ion binding"/>
    <property type="evidence" value="ECO:0007669"/>
    <property type="project" value="InterPro"/>
</dbReference>
<evidence type="ECO:0000256" key="2">
    <source>
        <dbReference type="PIRSR" id="PIRSR634015-3"/>
    </source>
</evidence>
<keyword evidence="3" id="KW-0031">Aminopeptidase</keyword>
<sequence>MKPRLFYCLALPLALSAPAAAFTDPASGDIAPYTAESGAPMDEIKQAMETPHLGLSLRVDPDSKSISGLALYTVQAITPLDSVEFDLDPRFAISRISVNGTVRPDSSWKNDGGKLIIALPAPIAADETVQVEIAYSGEPRVAPNAPWDGGFVWARTPQGKDWIATAVQGTGCDLFWPCLDHPSKRVGVLDLVVTVPSGLTAASNGKLVSVEEKGGWSSYHWRAKAPNDYGVSLQIGPYELAEAEYTSRYGNSFPIQFWHLPGQEENAESLIAEMHTYLDFFESTIGPYPFSDEKVGVAETPHKGMEHQTINAYGNEFVASPEGYDELMQHEFAHEWFANQLTGARVSDLWLHEGFGTYMQPLFLEWKDGHLAYDAAMWGLRKRIHSRVPVAPHEEVSSTLYDDADAKWGQDIYYKGAWIAHTLRGLIGDDAFFASLRRMVYGRPDPAPGNFAPRRGTTAEFRQIAEEESGRDLGWFFDAYLRQAELPRLIAEQDGRMLRLKWESGSDQTFAMPVDVQVSDRLVHVPMVDGTGSVDLILPDAHYVLDPFGMILRDNPAIAAWQKQQQDKAKAGD</sequence>
<reference evidence="3" key="1">
    <citation type="submission" date="2015-05" db="EMBL/GenBank/DDBJ databases">
        <title>The complete genome of Altererythrobacter atlanticus strain 26DY36.</title>
        <authorList>
            <person name="Wu Y.-H."/>
            <person name="Cheng H."/>
            <person name="Wu X.-W."/>
        </authorList>
    </citation>
    <scope>NUCLEOTIDE SEQUENCE [LARGE SCALE GENOMIC DNA]</scope>
    <source>
        <strain evidence="3">26DY36</strain>
    </source>
</reference>
<dbReference type="GO" id="GO:0008237">
    <property type="term" value="F:metallopeptidase activity"/>
    <property type="evidence" value="ECO:0007669"/>
    <property type="project" value="InterPro"/>
</dbReference>
<dbReference type="InterPro" id="IPR045357">
    <property type="entry name" value="Aminopeptidase_N-like_N"/>
</dbReference>
<dbReference type="GO" id="GO:0016285">
    <property type="term" value="F:alanyl aminopeptidase activity"/>
    <property type="evidence" value="ECO:0007669"/>
    <property type="project" value="UniProtKB-EC"/>
</dbReference>
<feature type="active site" description="Proton donor" evidence="1">
    <location>
        <position position="413"/>
    </location>
</feature>
<dbReference type="InterPro" id="IPR042097">
    <property type="entry name" value="Aminopeptidase_N-like_N_sf"/>
</dbReference>
<feature type="binding site" evidence="2">
    <location>
        <position position="330"/>
    </location>
    <ligand>
        <name>Zn(2+)</name>
        <dbReference type="ChEBI" id="CHEBI:29105"/>
        <note>catalytic</note>
    </ligand>
</feature>
<dbReference type="AlphaFoldDB" id="A0A0F7KX31"/>
<dbReference type="SUPFAM" id="SSF63737">
    <property type="entry name" value="Leukotriene A4 hydrolase N-terminal domain"/>
    <property type="match status" value="1"/>
</dbReference>
<comment type="cofactor">
    <cofactor evidence="2">
        <name>Zn(2+)</name>
        <dbReference type="ChEBI" id="CHEBI:29105"/>
    </cofactor>
    <text evidence="2">Binds 1 zinc ion per subunit.</text>
</comment>
<dbReference type="CDD" id="cd09603">
    <property type="entry name" value="M1_APN_like"/>
    <property type="match status" value="1"/>
</dbReference>
<dbReference type="RefSeq" id="WP_046903936.1">
    <property type="nucleotide sequence ID" value="NZ_CP011452.2"/>
</dbReference>
<keyword evidence="3" id="KW-0378">Hydrolase</keyword>
<dbReference type="InterPro" id="IPR014782">
    <property type="entry name" value="Peptidase_M1_dom"/>
</dbReference>
<dbReference type="PANTHER" id="PTHR45726:SF3">
    <property type="entry name" value="LEUKOTRIENE A-4 HYDROLASE"/>
    <property type="match status" value="1"/>
</dbReference>
<accession>A0A0F7KX31</accession>
<dbReference type="STRING" id="1267766.WYH_02328"/>
<proteinExistence type="predicted"/>
<dbReference type="OrthoDB" id="9814383at2"/>
<feature type="binding site" evidence="2">
    <location>
        <position position="334"/>
    </location>
    <ligand>
        <name>Zn(2+)</name>
        <dbReference type="ChEBI" id="CHEBI:29105"/>
        <note>catalytic</note>
    </ligand>
</feature>
<dbReference type="Pfam" id="PF01433">
    <property type="entry name" value="Peptidase_M1"/>
    <property type="match status" value="1"/>
</dbReference>
<keyword evidence="2" id="KW-0479">Metal-binding</keyword>
<dbReference type="SUPFAM" id="SSF55486">
    <property type="entry name" value="Metalloproteases ('zincins'), catalytic domain"/>
    <property type="match status" value="1"/>
</dbReference>
<protein>
    <submittedName>
        <fullName evidence="3">Aminopeptidase N</fullName>
        <ecNumber evidence="3">3.4.11.2</ecNumber>
    </submittedName>
</protein>
<feature type="binding site" evidence="2">
    <location>
        <position position="353"/>
    </location>
    <ligand>
        <name>Zn(2+)</name>
        <dbReference type="ChEBI" id="CHEBI:29105"/>
        <note>catalytic</note>
    </ligand>
</feature>
<evidence type="ECO:0000256" key="1">
    <source>
        <dbReference type="PIRSR" id="PIRSR634015-1"/>
    </source>
</evidence>
<keyword evidence="3" id="KW-0645">Protease</keyword>
<organism evidence="3 4">
    <name type="scientific">Croceibacterium atlanticum</name>
    <dbReference type="NCBI Taxonomy" id="1267766"/>
    <lineage>
        <taxon>Bacteria</taxon>
        <taxon>Pseudomonadati</taxon>
        <taxon>Pseudomonadota</taxon>
        <taxon>Alphaproteobacteria</taxon>
        <taxon>Sphingomonadales</taxon>
        <taxon>Erythrobacteraceae</taxon>
        <taxon>Croceibacterium</taxon>
    </lineage>
</organism>
<dbReference type="KEGG" id="aay:WYH_02328"/>
<dbReference type="Gene3D" id="2.60.40.1730">
    <property type="entry name" value="tricorn interacting facor f3 domain"/>
    <property type="match status" value="1"/>
</dbReference>
<gene>
    <name evidence="3" type="primary">pepN_2</name>
    <name evidence="3" type="ORF">WYH_02328</name>
</gene>
<keyword evidence="4" id="KW-1185">Reference proteome</keyword>
<keyword evidence="2" id="KW-0862">Zinc</keyword>
<dbReference type="Pfam" id="PF17900">
    <property type="entry name" value="Peptidase_M1_N"/>
    <property type="match status" value="1"/>
</dbReference>